<proteinExistence type="inferred from homology"/>
<evidence type="ECO:0000313" key="11">
    <source>
        <dbReference type="EMBL" id="TGE01281.1"/>
    </source>
</evidence>
<keyword evidence="7 10" id="KW-0472">Membrane</keyword>
<dbReference type="InterPro" id="IPR007272">
    <property type="entry name" value="Sulf_transp_TsuA/YedE"/>
</dbReference>
<dbReference type="PANTHER" id="PTHR30574:SF1">
    <property type="entry name" value="SULPHUR TRANSPORT DOMAIN-CONTAINING PROTEIN"/>
    <property type="match status" value="1"/>
</dbReference>
<comment type="similarity">
    <text evidence="8">Belongs to the TsuA/YedE (TC 9.B.102) family.</text>
</comment>
<evidence type="ECO:0000256" key="2">
    <source>
        <dbReference type="ARBA" id="ARBA00022448"/>
    </source>
</evidence>
<name>A0A4Z0NVD5_9HYPH</name>
<dbReference type="EMBL" id="SRLB01000004">
    <property type="protein sequence ID" value="TGE01281.1"/>
    <property type="molecule type" value="Genomic_DNA"/>
</dbReference>
<keyword evidence="2" id="KW-0813">Transport</keyword>
<evidence type="ECO:0000256" key="4">
    <source>
        <dbReference type="ARBA" id="ARBA00022519"/>
    </source>
</evidence>
<organism evidence="11 12">
    <name type="scientific">Methylobacterium nonmethylotrophicum</name>
    <dbReference type="NCBI Taxonomy" id="1141884"/>
    <lineage>
        <taxon>Bacteria</taxon>
        <taxon>Pseudomonadati</taxon>
        <taxon>Pseudomonadota</taxon>
        <taxon>Alphaproteobacteria</taxon>
        <taxon>Hyphomicrobiales</taxon>
        <taxon>Methylobacteriaceae</taxon>
        <taxon>Methylobacterium</taxon>
    </lineage>
</organism>
<evidence type="ECO:0000256" key="5">
    <source>
        <dbReference type="ARBA" id="ARBA00022692"/>
    </source>
</evidence>
<evidence type="ECO:0000256" key="7">
    <source>
        <dbReference type="ARBA" id="ARBA00023136"/>
    </source>
</evidence>
<dbReference type="OrthoDB" id="9794165at2"/>
<protein>
    <submittedName>
        <fullName evidence="11">YeeE/YedE family protein</fullName>
    </submittedName>
</protein>
<feature type="transmembrane region" description="Helical" evidence="10">
    <location>
        <begin position="104"/>
        <end position="127"/>
    </location>
</feature>
<gene>
    <name evidence="11" type="ORF">EU555_06715</name>
</gene>
<feature type="transmembrane region" description="Helical" evidence="10">
    <location>
        <begin position="180"/>
        <end position="198"/>
    </location>
</feature>
<dbReference type="GO" id="GO:0005886">
    <property type="term" value="C:plasma membrane"/>
    <property type="evidence" value="ECO:0007669"/>
    <property type="project" value="UniProtKB-SubCell"/>
</dbReference>
<evidence type="ECO:0000256" key="6">
    <source>
        <dbReference type="ARBA" id="ARBA00022989"/>
    </source>
</evidence>
<keyword evidence="3" id="KW-1003">Cell membrane</keyword>
<keyword evidence="4" id="KW-0997">Cell inner membrane</keyword>
<accession>A0A4Z0NVD5</accession>
<dbReference type="Pfam" id="PF04143">
    <property type="entry name" value="Sulf_transp"/>
    <property type="match status" value="1"/>
</dbReference>
<feature type="transmembrane region" description="Helical" evidence="10">
    <location>
        <begin position="402"/>
        <end position="420"/>
    </location>
</feature>
<feature type="compositionally biased region" description="Basic residues" evidence="9">
    <location>
        <begin position="1"/>
        <end position="10"/>
    </location>
</feature>
<comment type="subcellular location">
    <subcellularLocation>
        <location evidence="1">Cell inner membrane</location>
        <topology evidence="1">Multi-pass membrane protein</topology>
    </subcellularLocation>
</comment>
<comment type="caution">
    <text evidence="11">The sequence shown here is derived from an EMBL/GenBank/DDBJ whole genome shotgun (WGS) entry which is preliminary data.</text>
</comment>
<evidence type="ECO:0000256" key="8">
    <source>
        <dbReference type="ARBA" id="ARBA00035655"/>
    </source>
</evidence>
<evidence type="ECO:0000256" key="9">
    <source>
        <dbReference type="SAM" id="MobiDB-lite"/>
    </source>
</evidence>
<feature type="transmembrane region" description="Helical" evidence="10">
    <location>
        <begin position="147"/>
        <end position="168"/>
    </location>
</feature>
<keyword evidence="12" id="KW-1185">Reference proteome</keyword>
<dbReference type="Proteomes" id="UP000297535">
    <property type="component" value="Unassembled WGS sequence"/>
</dbReference>
<keyword evidence="6 10" id="KW-1133">Transmembrane helix</keyword>
<feature type="transmembrane region" description="Helical" evidence="10">
    <location>
        <begin position="218"/>
        <end position="239"/>
    </location>
</feature>
<keyword evidence="5 10" id="KW-0812">Transmembrane</keyword>
<feature type="transmembrane region" description="Helical" evidence="10">
    <location>
        <begin position="336"/>
        <end position="354"/>
    </location>
</feature>
<evidence type="ECO:0000256" key="10">
    <source>
        <dbReference type="SAM" id="Phobius"/>
    </source>
</evidence>
<dbReference type="AlphaFoldDB" id="A0A4Z0NVD5"/>
<feature type="region of interest" description="Disordered" evidence="9">
    <location>
        <begin position="1"/>
        <end position="21"/>
    </location>
</feature>
<evidence type="ECO:0000313" key="12">
    <source>
        <dbReference type="Proteomes" id="UP000297535"/>
    </source>
</evidence>
<sequence length="425" mass="43389">MDRVRQRRRRAGGEPRRHGLGRQVTSSAAALPAVPVGAGIRAGLGLTLAAFLAASAWHLSGEAGGTRLALSLVFGALFGFVLQRSRFCFLCVWRDLLDRGDPRGVLGILAALAVGMAGYAVVFGAWLPDPSGTRLPPGAHIGPVGPVLALAGLAFGAGMAVSGSCLSAHLYRLGEGSPTAPFALLGAALGFVLGFLTWNPLYLSGIAEAPVTWLPRHLGYAGSLVAGLAVLAALALWLLRRPLPPRPVPDAVDPLRAVFAAVFVARWPTWLGGLAVGAIGTLAYLRLGPLGVTAEIGGRSRQAAASLGLLPERLEGLDGFRGCATALRDGLLTPNGLFVGGLVVASFAAALAAGQFRPVRPGRGHVLRGLSGGILLGWGAMTGLGCSIGTLLSGIMAGALSGWVFGIAMLAGITVTLRLGRGLLT</sequence>
<reference evidence="11 12" key="1">
    <citation type="submission" date="2019-04" db="EMBL/GenBank/DDBJ databases">
        <authorList>
            <person name="Feng G."/>
            <person name="Zhu H."/>
        </authorList>
    </citation>
    <scope>NUCLEOTIDE SEQUENCE [LARGE SCALE GENOMIC DNA]</scope>
    <source>
        <strain evidence="11 12">6HR-1</strain>
    </source>
</reference>
<dbReference type="PANTHER" id="PTHR30574">
    <property type="entry name" value="INNER MEMBRANE PROTEIN YEDE"/>
    <property type="match status" value="1"/>
</dbReference>
<feature type="transmembrane region" description="Helical" evidence="10">
    <location>
        <begin position="42"/>
        <end position="59"/>
    </location>
</feature>
<evidence type="ECO:0000256" key="1">
    <source>
        <dbReference type="ARBA" id="ARBA00004429"/>
    </source>
</evidence>
<feature type="transmembrane region" description="Helical" evidence="10">
    <location>
        <begin position="375"/>
        <end position="396"/>
    </location>
</feature>
<feature type="transmembrane region" description="Helical" evidence="10">
    <location>
        <begin position="65"/>
        <end position="83"/>
    </location>
</feature>
<feature type="transmembrane region" description="Helical" evidence="10">
    <location>
        <begin position="259"/>
        <end position="285"/>
    </location>
</feature>
<evidence type="ECO:0000256" key="3">
    <source>
        <dbReference type="ARBA" id="ARBA00022475"/>
    </source>
</evidence>